<comment type="caution">
    <text evidence="2">The sequence shown here is derived from an EMBL/GenBank/DDBJ whole genome shotgun (WGS) entry which is preliminary data.</text>
</comment>
<dbReference type="RefSeq" id="WP_188088228.1">
    <property type="nucleotide sequence ID" value="NZ_JACVFC010000001.1"/>
</dbReference>
<feature type="chain" id="PRO_5047445354" evidence="1">
    <location>
        <begin position="19"/>
        <end position="161"/>
    </location>
</feature>
<dbReference type="EMBL" id="JACVFC010000001">
    <property type="protein sequence ID" value="MBC9931193.1"/>
    <property type="molecule type" value="Genomic_DNA"/>
</dbReference>
<name>A0ABR7TL20_9BACT</name>
<sequence>MKYFFSLLFLLCAVPTSAQISFPKGFKLIEGENWAGEDDRYSNGKYVFQTRFLFRHYEIWNNDQVRQDLSKGYGFPFYQTQDSLLWGTGKDGGFYSYVVVTWNGEAIELFSKDNDADFANYSKWLITTIREYRKKGKVFSFWALKLRPDESAPPPSKAKKP</sequence>
<organism evidence="2 3">
    <name type="scientific">Chitinophaga qingshengii</name>
    <dbReference type="NCBI Taxonomy" id="1569794"/>
    <lineage>
        <taxon>Bacteria</taxon>
        <taxon>Pseudomonadati</taxon>
        <taxon>Bacteroidota</taxon>
        <taxon>Chitinophagia</taxon>
        <taxon>Chitinophagales</taxon>
        <taxon>Chitinophagaceae</taxon>
        <taxon>Chitinophaga</taxon>
    </lineage>
</organism>
<gene>
    <name evidence="2" type="ORF">ICL07_12460</name>
</gene>
<dbReference type="Proteomes" id="UP000659124">
    <property type="component" value="Unassembled WGS sequence"/>
</dbReference>
<evidence type="ECO:0000313" key="2">
    <source>
        <dbReference type="EMBL" id="MBC9931193.1"/>
    </source>
</evidence>
<keyword evidence="3" id="KW-1185">Reference proteome</keyword>
<accession>A0ABR7TL20</accession>
<evidence type="ECO:0000256" key="1">
    <source>
        <dbReference type="SAM" id="SignalP"/>
    </source>
</evidence>
<keyword evidence="1" id="KW-0732">Signal</keyword>
<proteinExistence type="predicted"/>
<reference evidence="2 3" key="1">
    <citation type="submission" date="2020-09" db="EMBL/GenBank/DDBJ databases">
        <title>Genome sequences of type strains of Chitinophaga qingshengii and Chitinophaga varians.</title>
        <authorList>
            <person name="Kittiwongwattana C."/>
        </authorList>
    </citation>
    <scope>NUCLEOTIDE SEQUENCE [LARGE SCALE GENOMIC DNA]</scope>
    <source>
        <strain evidence="2 3">JCM 30026</strain>
    </source>
</reference>
<protein>
    <submittedName>
        <fullName evidence="2">Uncharacterized protein</fullName>
    </submittedName>
</protein>
<evidence type="ECO:0000313" key="3">
    <source>
        <dbReference type="Proteomes" id="UP000659124"/>
    </source>
</evidence>
<feature type="signal peptide" evidence="1">
    <location>
        <begin position="1"/>
        <end position="18"/>
    </location>
</feature>